<gene>
    <name evidence="1" type="ORF">CDL15_Pgr022279</name>
</gene>
<evidence type="ECO:0000313" key="2">
    <source>
        <dbReference type="Proteomes" id="UP000197138"/>
    </source>
</evidence>
<evidence type="ECO:0000313" key="1">
    <source>
        <dbReference type="EMBL" id="OWM74008.1"/>
    </source>
</evidence>
<reference evidence="2" key="1">
    <citation type="journal article" date="2017" name="Plant J.">
        <title>The pomegranate (Punica granatum L.) genome and the genomics of punicalagin biosynthesis.</title>
        <authorList>
            <person name="Qin G."/>
            <person name="Xu C."/>
            <person name="Ming R."/>
            <person name="Tang H."/>
            <person name="Guyot R."/>
            <person name="Kramer E.M."/>
            <person name="Hu Y."/>
            <person name="Yi X."/>
            <person name="Qi Y."/>
            <person name="Xu X."/>
            <person name="Gao Z."/>
            <person name="Pan H."/>
            <person name="Jian J."/>
            <person name="Tian Y."/>
            <person name="Yue Z."/>
            <person name="Xu Y."/>
        </authorList>
    </citation>
    <scope>NUCLEOTIDE SEQUENCE [LARGE SCALE GENOMIC DNA]</scope>
    <source>
        <strain evidence="2">cv. Dabenzi</strain>
    </source>
</reference>
<dbReference type="EMBL" id="MTKT01003937">
    <property type="protein sequence ID" value="OWM74008.1"/>
    <property type="molecule type" value="Genomic_DNA"/>
</dbReference>
<dbReference type="Proteomes" id="UP000197138">
    <property type="component" value="Unassembled WGS sequence"/>
</dbReference>
<organism evidence="1 2">
    <name type="scientific">Punica granatum</name>
    <name type="common">Pomegranate</name>
    <dbReference type="NCBI Taxonomy" id="22663"/>
    <lineage>
        <taxon>Eukaryota</taxon>
        <taxon>Viridiplantae</taxon>
        <taxon>Streptophyta</taxon>
        <taxon>Embryophyta</taxon>
        <taxon>Tracheophyta</taxon>
        <taxon>Spermatophyta</taxon>
        <taxon>Magnoliopsida</taxon>
        <taxon>eudicotyledons</taxon>
        <taxon>Gunneridae</taxon>
        <taxon>Pentapetalae</taxon>
        <taxon>rosids</taxon>
        <taxon>malvids</taxon>
        <taxon>Myrtales</taxon>
        <taxon>Lythraceae</taxon>
        <taxon>Punica</taxon>
    </lineage>
</organism>
<proteinExistence type="predicted"/>
<name>A0A218WNE9_PUNGR</name>
<protein>
    <submittedName>
        <fullName evidence="1">Uncharacterized protein</fullName>
    </submittedName>
</protein>
<accession>A0A218WNE9</accession>
<sequence length="64" mass="7194">MVVIALQVQSLKADDESSVEPQVHFSGPYADILNSSTPTQVLFYENCNGDEFSATMVRLIQRRF</sequence>
<comment type="caution">
    <text evidence="1">The sequence shown here is derived from an EMBL/GenBank/DDBJ whole genome shotgun (WGS) entry which is preliminary data.</text>
</comment>
<dbReference type="AlphaFoldDB" id="A0A218WNE9"/>